<accession>A0A0F9VQX1</accession>
<comment type="caution">
    <text evidence="5">The sequence shown here is derived from an EMBL/GenBank/DDBJ whole genome shotgun (WGS) entry which is preliminary data.</text>
</comment>
<evidence type="ECO:0000256" key="2">
    <source>
        <dbReference type="ARBA" id="ARBA00023157"/>
    </source>
</evidence>
<dbReference type="InterPro" id="IPR013320">
    <property type="entry name" value="ConA-like_dom_sf"/>
</dbReference>
<dbReference type="InterPro" id="IPR006558">
    <property type="entry name" value="LamG-like"/>
</dbReference>
<feature type="region of interest" description="Disordered" evidence="3">
    <location>
        <begin position="752"/>
        <end position="773"/>
    </location>
</feature>
<organism evidence="5">
    <name type="scientific">marine sediment metagenome</name>
    <dbReference type="NCBI Taxonomy" id="412755"/>
    <lineage>
        <taxon>unclassified sequences</taxon>
        <taxon>metagenomes</taxon>
        <taxon>ecological metagenomes</taxon>
    </lineage>
</organism>
<keyword evidence="2" id="KW-1015">Disulfide bond</keyword>
<feature type="domain" description="LamG-like jellyroll fold" evidence="4">
    <location>
        <begin position="177"/>
        <end position="324"/>
    </location>
</feature>
<evidence type="ECO:0000259" key="4">
    <source>
        <dbReference type="SMART" id="SM00560"/>
    </source>
</evidence>
<dbReference type="SMART" id="SM00560">
    <property type="entry name" value="LamGL"/>
    <property type="match status" value="1"/>
</dbReference>
<evidence type="ECO:0000256" key="3">
    <source>
        <dbReference type="SAM" id="MobiDB-lite"/>
    </source>
</evidence>
<keyword evidence="1" id="KW-0732">Signal</keyword>
<proteinExistence type="predicted"/>
<dbReference type="EMBL" id="LAZR01000302">
    <property type="protein sequence ID" value="KKN75856.1"/>
    <property type="molecule type" value="Genomic_DNA"/>
</dbReference>
<evidence type="ECO:0000313" key="5">
    <source>
        <dbReference type="EMBL" id="KKN75856.1"/>
    </source>
</evidence>
<gene>
    <name evidence="5" type="ORF">LCGC14_0375640</name>
</gene>
<sequence>MPQKVLKTSYNSGELSGYIDGRPDINKYHNGASVMINATVLPHGGFVKRTGTEYIATGPNKLNLLPFEFSVDDSLVLEFSNVLLRFYKDGAIVSSAGTEDLSALDNIIAHWKLNDNASNTTVLDDDGNTHDGTATVNTSALHTIGQVGTGAFGFNGTESVKVDDAATLSFGNGSTDSAFSIAAWFYYDGVTGDQMIISKDGLVASSKREWLLTINANNILTFALYHDDSTAALGVSATVLTFADKGWHFVVVTYDGSSSETGLNLYLDGSLDNDVRAETGTYVAMTATDTDVYIGASFSSGAVGFNFQDKIDNVAMFSDELSSSEANALFSAISIYSIVSPYTSIEAFQVHTTQSADVMYIAHKDHHPQKLSRLADTNWTIANVSFTGGPFLIENVDDDAILQFTGTATEAMTGTQDGGTSSTVFTDSGESWTVDAFIGHTIHNTTTGAEGVVTDNNGTTVTVVALIGGSRQDFQNGDVATVGYTANYIDSGRTGVLEANDRDAGSDNAPFNTNHVGSLWLLKQTRDDNTTSTQDNSTNAAPTNIANAIKTKGDYIFDISKFVAGTDSGKLWRKAGNGEWQEFRPFSSATSFSATEDEDDVFYAFTFSVNTMKGTFTAKDQIHRGIVQVTAFTDSDTVTVIAITDLHIQSNTNVTEVTSMWAEGAWSDFRGYPRTVTFFEDRLWWASSANNPDTIWSSKSGLYENMEFSNIGLADDALIFPLNDNEVSQIQWMFARQVMAIGAANKEYRFGASDPDKPVTPSDRKATPQTSFGSGDIQPAILNDAIFFFQRQGRKLGAMQFDSITENFVVDDATLLAYDLFESAPTDMAVQRVPDSIIWTTRTDGVMPTFTYEPAEEVSGWARQIFGNSSDVETNTGIVESVAVIHGSTEDEVWASVKWTIDSSVVRHVVKFKPRNWGDDIEDAFFVDSGLTYDSTSTATVTAAHLKGETVAVFADGEVFDNATADASTGIITLKKGGVATNASVVQYGLPYKMKVRTMRLAIPPSPQGTLQTRIKRIHSVVVRFIRSLLGSAGQEYGGTEYLQDLGATYSTDSQDTNESKRLAQGGFSEDAYVTIVSDDPVPFTALSTVISFEVEEKR</sequence>
<dbReference type="AlphaFoldDB" id="A0A0F9VQX1"/>
<feature type="compositionally biased region" description="Basic and acidic residues" evidence="3">
    <location>
        <begin position="752"/>
        <end position="766"/>
    </location>
</feature>
<protein>
    <recommendedName>
        <fullName evidence="4">LamG-like jellyroll fold domain-containing protein</fullName>
    </recommendedName>
</protein>
<reference evidence="5" key="1">
    <citation type="journal article" date="2015" name="Nature">
        <title>Complex archaea that bridge the gap between prokaryotes and eukaryotes.</title>
        <authorList>
            <person name="Spang A."/>
            <person name="Saw J.H."/>
            <person name="Jorgensen S.L."/>
            <person name="Zaremba-Niedzwiedzka K."/>
            <person name="Martijn J."/>
            <person name="Lind A.E."/>
            <person name="van Eijk R."/>
            <person name="Schleper C."/>
            <person name="Guy L."/>
            <person name="Ettema T.J."/>
        </authorList>
    </citation>
    <scope>NUCLEOTIDE SEQUENCE</scope>
</reference>
<evidence type="ECO:0000256" key="1">
    <source>
        <dbReference type="ARBA" id="ARBA00022729"/>
    </source>
</evidence>
<dbReference type="SUPFAM" id="SSF49899">
    <property type="entry name" value="Concanavalin A-like lectins/glucanases"/>
    <property type="match status" value="1"/>
</dbReference>
<dbReference type="Gene3D" id="2.60.120.200">
    <property type="match status" value="1"/>
</dbReference>
<name>A0A0F9VQX1_9ZZZZ</name>